<dbReference type="Proteomes" id="UP000317893">
    <property type="component" value="Unassembled WGS sequence"/>
</dbReference>
<dbReference type="RefSeq" id="WP_246061088.1">
    <property type="nucleotide sequence ID" value="NZ_BAAAPR010000002.1"/>
</dbReference>
<reference evidence="1 2" key="1">
    <citation type="submission" date="2019-06" db="EMBL/GenBank/DDBJ databases">
        <title>Sequencing the genomes of 1000 actinobacteria strains.</title>
        <authorList>
            <person name="Klenk H.-P."/>
        </authorList>
    </citation>
    <scope>NUCLEOTIDE SEQUENCE [LARGE SCALE GENOMIC DNA]</scope>
    <source>
        <strain evidence="1 2">DSM 18607</strain>
    </source>
</reference>
<gene>
    <name evidence="1" type="ORF">FB458_1249</name>
</gene>
<dbReference type="AlphaFoldDB" id="A0A542DYJ1"/>
<dbReference type="Gene3D" id="2.40.30.100">
    <property type="entry name" value="AF2212/PG0164-like"/>
    <property type="match status" value="1"/>
</dbReference>
<dbReference type="InterPro" id="IPR037079">
    <property type="entry name" value="AF2212/PG0164-like_sf"/>
</dbReference>
<comment type="caution">
    <text evidence="1">The sequence shown here is derived from an EMBL/GenBank/DDBJ whole genome shotgun (WGS) entry which is preliminary data.</text>
</comment>
<keyword evidence="2" id="KW-1185">Reference proteome</keyword>
<name>A0A542DYJ1_9MICO</name>
<dbReference type="EMBL" id="VFMN01000001">
    <property type="protein sequence ID" value="TQJ08165.1"/>
    <property type="molecule type" value="Genomic_DNA"/>
</dbReference>
<evidence type="ECO:0000313" key="2">
    <source>
        <dbReference type="Proteomes" id="UP000317893"/>
    </source>
</evidence>
<protein>
    <submittedName>
        <fullName evidence="1">Uncharacterized protein DUF1905</fullName>
    </submittedName>
</protein>
<accession>A0A542DYJ1</accession>
<dbReference type="SUPFAM" id="SSF141694">
    <property type="entry name" value="AF2212/PG0164-like"/>
    <property type="match status" value="1"/>
</dbReference>
<dbReference type="Pfam" id="PF08922">
    <property type="entry name" value="DUF1905"/>
    <property type="match status" value="1"/>
</dbReference>
<proteinExistence type="predicted"/>
<sequence length="105" mass="11444">MADEGGWEYDVEVTVWETESFAKWAFVTLPPDVTDDIDARTARLPQRGFGAVKVEVAIGGTVWRTSVFPDTRRGGLILPLKKAVRTAEGVAVGDTVRLALRVVDA</sequence>
<evidence type="ECO:0000313" key="1">
    <source>
        <dbReference type="EMBL" id="TQJ08165.1"/>
    </source>
</evidence>
<dbReference type="InterPro" id="IPR015018">
    <property type="entry name" value="DUF1905"/>
</dbReference>
<organism evidence="1 2">
    <name type="scientific">Lapillicoccus jejuensis</name>
    <dbReference type="NCBI Taxonomy" id="402171"/>
    <lineage>
        <taxon>Bacteria</taxon>
        <taxon>Bacillati</taxon>
        <taxon>Actinomycetota</taxon>
        <taxon>Actinomycetes</taxon>
        <taxon>Micrococcales</taxon>
        <taxon>Intrasporangiaceae</taxon>
        <taxon>Lapillicoccus</taxon>
    </lineage>
</organism>